<feature type="chain" id="PRO_5004189787" evidence="1">
    <location>
        <begin position="28"/>
        <end position="211"/>
    </location>
</feature>
<evidence type="ECO:0000313" key="3">
    <source>
        <dbReference type="Proteomes" id="UP000002440"/>
    </source>
</evidence>
<evidence type="ECO:0000256" key="1">
    <source>
        <dbReference type="SAM" id="SignalP"/>
    </source>
</evidence>
<evidence type="ECO:0000313" key="2">
    <source>
        <dbReference type="EMBL" id="ABE50458.1"/>
    </source>
</evidence>
<feature type="signal peptide" evidence="1">
    <location>
        <begin position="1"/>
        <end position="27"/>
    </location>
</feature>
<reference evidence="2 3" key="1">
    <citation type="submission" date="2006-03" db="EMBL/GenBank/DDBJ databases">
        <title>Complete sequence of Methylobacillus flagellatus KT.</title>
        <authorList>
            <consortium name="US DOE Joint Genome Institute"/>
            <person name="Copeland A."/>
            <person name="Lucas S."/>
            <person name="Lapidus A."/>
            <person name="Barry K."/>
            <person name="Detter J.C."/>
            <person name="Glavina del Rio T."/>
            <person name="Hammon N."/>
            <person name="Israni S."/>
            <person name="Dalin E."/>
            <person name="Tice H."/>
            <person name="Pitluck S."/>
            <person name="Brettin T."/>
            <person name="Bruce D."/>
            <person name="Han C."/>
            <person name="Tapia R."/>
            <person name="Saunders E."/>
            <person name="Gilna P."/>
            <person name="Schmutz J."/>
            <person name="Larimer F."/>
            <person name="Land M."/>
            <person name="Kyrpides N."/>
            <person name="Anderson I."/>
            <person name="Richardson P."/>
        </authorList>
    </citation>
    <scope>NUCLEOTIDE SEQUENCE [LARGE SCALE GENOMIC DNA]</scope>
    <source>
        <strain evidence="3">KT / ATCC 51484 / DSM 6875</strain>
    </source>
</reference>
<dbReference type="eggNOG" id="COG2353">
    <property type="taxonomic scope" value="Bacteria"/>
</dbReference>
<gene>
    <name evidence="2" type="ordered locus">Mfla_2191</name>
</gene>
<dbReference type="HOGENOM" id="CLU_1303692_0_0_4"/>
<name>Q1GZ79_METFK</name>
<dbReference type="OrthoDB" id="5292899at2"/>
<dbReference type="AlphaFoldDB" id="Q1GZ79"/>
<dbReference type="EMBL" id="CP000284">
    <property type="protein sequence ID" value="ABE50458.1"/>
    <property type="molecule type" value="Genomic_DNA"/>
</dbReference>
<dbReference type="KEGG" id="mfa:Mfla_2191"/>
<sequence length="211" mass="22716">MKSGIRHLLFGVVGSLCMAAASNAAMAANCSYTPDEKGFKFSFTAFGAPDKSYVVSKNTFKKYEVASSTGKLEGATINIDSTSLDTSADLNNGEGGKWDAGIPMIRNMNVVSGLFKNFANPGKISAKIDKIEGETLQLAVTMNDVTKVIPMKVTEKGSNFHAKGTLDIIKDFNGSKAFAKFEKVCTQAFHKGKSWSDVDIEFEVPVKKSCK</sequence>
<organism evidence="2 3">
    <name type="scientific">Methylobacillus flagellatus (strain ATCC 51484 / DSM 6875 / VKM B-1610 / KT)</name>
    <dbReference type="NCBI Taxonomy" id="265072"/>
    <lineage>
        <taxon>Bacteria</taxon>
        <taxon>Pseudomonadati</taxon>
        <taxon>Pseudomonadota</taxon>
        <taxon>Betaproteobacteria</taxon>
        <taxon>Nitrosomonadales</taxon>
        <taxon>Methylophilaceae</taxon>
        <taxon>Methylobacillus</taxon>
    </lineage>
</organism>
<dbReference type="RefSeq" id="WP_011480412.1">
    <property type="nucleotide sequence ID" value="NC_007947.1"/>
</dbReference>
<proteinExistence type="predicted"/>
<keyword evidence="3" id="KW-1185">Reference proteome</keyword>
<keyword evidence="1" id="KW-0732">Signal</keyword>
<protein>
    <submittedName>
        <fullName evidence="2">Uncharacterized protein</fullName>
    </submittedName>
</protein>
<dbReference type="Proteomes" id="UP000002440">
    <property type="component" value="Chromosome"/>
</dbReference>
<accession>Q1GZ79</accession>